<evidence type="ECO:0000256" key="7">
    <source>
        <dbReference type="ARBA" id="ARBA00023163"/>
    </source>
</evidence>
<feature type="DNA-binding region" description="OmpR/PhoB-type" evidence="9">
    <location>
        <begin position="142"/>
        <end position="242"/>
    </location>
</feature>
<keyword evidence="3 8" id="KW-0597">Phosphoprotein</keyword>
<reference evidence="12" key="1">
    <citation type="submission" date="2023-08" db="EMBL/GenBank/DDBJ databases">
        <title>Increased levels of nutrients transform a symbiont into a lethal pathobiont.</title>
        <authorList>
            <person name="Lachnit T."/>
            <person name="Ulrich L."/>
            <person name="Willmer F.M."/>
            <person name="Hasenbein T."/>
            <person name="Steiner L.X."/>
            <person name="Wolters M."/>
            <person name="Herbst E.M."/>
            <person name="Deines P."/>
        </authorList>
    </citation>
    <scope>NUCLEOTIDE SEQUENCE</scope>
    <source>
        <strain evidence="12">T3</strain>
    </source>
</reference>
<dbReference type="InterPro" id="IPR016032">
    <property type="entry name" value="Sig_transdc_resp-reg_C-effctor"/>
</dbReference>
<dbReference type="InterPro" id="IPR036388">
    <property type="entry name" value="WH-like_DNA-bd_sf"/>
</dbReference>
<dbReference type="PROSITE" id="PS50110">
    <property type="entry name" value="RESPONSE_REGULATORY"/>
    <property type="match status" value="1"/>
</dbReference>
<accession>A0AAU7Y0B5</accession>
<dbReference type="PROSITE" id="PS51755">
    <property type="entry name" value="OMPR_PHOB"/>
    <property type="match status" value="1"/>
</dbReference>
<dbReference type="InterPro" id="IPR001789">
    <property type="entry name" value="Sig_transdc_resp-reg_receiver"/>
</dbReference>
<dbReference type="FunFam" id="1.10.10.10:FF:000099">
    <property type="entry name" value="Two-component system response regulator TorR"/>
    <property type="match status" value="1"/>
</dbReference>
<dbReference type="SMART" id="SM00448">
    <property type="entry name" value="REC"/>
    <property type="match status" value="1"/>
</dbReference>
<evidence type="ECO:0000256" key="3">
    <source>
        <dbReference type="ARBA" id="ARBA00022553"/>
    </source>
</evidence>
<gene>
    <name evidence="12" type="ORF">ABS648_20670</name>
</gene>
<keyword evidence="4" id="KW-0902">Two-component regulatory system</keyword>
<evidence type="ECO:0000256" key="2">
    <source>
        <dbReference type="ARBA" id="ARBA00022490"/>
    </source>
</evidence>
<dbReference type="PANTHER" id="PTHR48111">
    <property type="entry name" value="REGULATOR OF RPOS"/>
    <property type="match status" value="1"/>
</dbReference>
<dbReference type="SUPFAM" id="SSF46894">
    <property type="entry name" value="C-terminal effector domain of the bipartite response regulators"/>
    <property type="match status" value="1"/>
</dbReference>
<dbReference type="EMBL" id="CP158373">
    <property type="protein sequence ID" value="XBY62356.1"/>
    <property type="molecule type" value="Genomic_DNA"/>
</dbReference>
<protein>
    <submittedName>
        <fullName evidence="12">Response regulator transcription factor</fullName>
    </submittedName>
</protein>
<dbReference type="RefSeq" id="WP_236205620.1">
    <property type="nucleotide sequence ID" value="NZ_CP158373.1"/>
</dbReference>
<dbReference type="Gene3D" id="3.40.50.2300">
    <property type="match status" value="1"/>
</dbReference>
<feature type="domain" description="Response regulatory" evidence="10">
    <location>
        <begin position="14"/>
        <end position="127"/>
    </location>
</feature>
<dbReference type="SMART" id="SM00862">
    <property type="entry name" value="Trans_reg_C"/>
    <property type="match status" value="1"/>
</dbReference>
<keyword evidence="7" id="KW-0804">Transcription</keyword>
<evidence type="ECO:0000256" key="1">
    <source>
        <dbReference type="ARBA" id="ARBA00004496"/>
    </source>
</evidence>
<dbReference type="GO" id="GO:0006355">
    <property type="term" value="P:regulation of DNA-templated transcription"/>
    <property type="evidence" value="ECO:0007669"/>
    <property type="project" value="InterPro"/>
</dbReference>
<dbReference type="InterPro" id="IPR011006">
    <property type="entry name" value="CheY-like_superfamily"/>
</dbReference>
<keyword evidence="6 9" id="KW-0238">DNA-binding</keyword>
<keyword evidence="5" id="KW-0805">Transcription regulation</keyword>
<sequence>MSDPSQPEPSIVNRLLIVDDDVEILALLKKFFLQHSYEVEVATDGAAMWAAIARQRPDVIVLDVMLPGQSGLSLCQRVHGELGIPIVMLTAMGELSDRIIGLELGADDYLTKPFDARELLARVRAVQRRTGAAVKAGGDEARPVIVFAGWQLDVARRELRSPDGVMIPLSGGEFDLLLVFLEHPGRILSREQLLDLCHGNAHDAFDRSIDVQVSRLRRKIEPDSKRPDIIRTVRNGGYQFSPEVSRR</sequence>
<evidence type="ECO:0000256" key="4">
    <source>
        <dbReference type="ARBA" id="ARBA00023012"/>
    </source>
</evidence>
<evidence type="ECO:0000259" key="11">
    <source>
        <dbReference type="PROSITE" id="PS51755"/>
    </source>
</evidence>
<keyword evidence="2" id="KW-0963">Cytoplasm</keyword>
<dbReference type="Pfam" id="PF00486">
    <property type="entry name" value="Trans_reg_C"/>
    <property type="match status" value="1"/>
</dbReference>
<comment type="subcellular location">
    <subcellularLocation>
        <location evidence="1">Cytoplasm</location>
    </subcellularLocation>
</comment>
<dbReference type="GO" id="GO:0032993">
    <property type="term" value="C:protein-DNA complex"/>
    <property type="evidence" value="ECO:0007669"/>
    <property type="project" value="TreeGrafter"/>
</dbReference>
<dbReference type="CDD" id="cd00383">
    <property type="entry name" value="trans_reg_C"/>
    <property type="match status" value="1"/>
</dbReference>
<feature type="domain" description="OmpR/PhoB-type" evidence="11">
    <location>
        <begin position="142"/>
        <end position="242"/>
    </location>
</feature>
<feature type="modified residue" description="4-aspartylphosphate" evidence="8">
    <location>
        <position position="63"/>
    </location>
</feature>
<evidence type="ECO:0000256" key="8">
    <source>
        <dbReference type="PROSITE-ProRule" id="PRU00169"/>
    </source>
</evidence>
<name>A0AAU7Y0B5_9PSED</name>
<dbReference type="InterPro" id="IPR001867">
    <property type="entry name" value="OmpR/PhoB-type_DNA-bd"/>
</dbReference>
<dbReference type="AlphaFoldDB" id="A0AAU7Y0B5"/>
<dbReference type="PANTHER" id="PTHR48111:SF4">
    <property type="entry name" value="DNA-BINDING DUAL TRANSCRIPTIONAL REGULATOR OMPR"/>
    <property type="match status" value="1"/>
</dbReference>
<dbReference type="Gene3D" id="1.10.10.10">
    <property type="entry name" value="Winged helix-like DNA-binding domain superfamily/Winged helix DNA-binding domain"/>
    <property type="match status" value="1"/>
</dbReference>
<dbReference type="GO" id="GO:0000976">
    <property type="term" value="F:transcription cis-regulatory region binding"/>
    <property type="evidence" value="ECO:0007669"/>
    <property type="project" value="TreeGrafter"/>
</dbReference>
<dbReference type="CDD" id="cd17574">
    <property type="entry name" value="REC_OmpR"/>
    <property type="match status" value="1"/>
</dbReference>
<evidence type="ECO:0000256" key="9">
    <source>
        <dbReference type="PROSITE-ProRule" id="PRU01091"/>
    </source>
</evidence>
<dbReference type="GO" id="GO:0005829">
    <property type="term" value="C:cytosol"/>
    <property type="evidence" value="ECO:0007669"/>
    <property type="project" value="TreeGrafter"/>
</dbReference>
<evidence type="ECO:0000259" key="10">
    <source>
        <dbReference type="PROSITE" id="PS50110"/>
    </source>
</evidence>
<evidence type="ECO:0000256" key="5">
    <source>
        <dbReference type="ARBA" id="ARBA00023015"/>
    </source>
</evidence>
<dbReference type="InterPro" id="IPR039420">
    <property type="entry name" value="WalR-like"/>
</dbReference>
<dbReference type="Gene3D" id="6.10.250.690">
    <property type="match status" value="1"/>
</dbReference>
<evidence type="ECO:0000256" key="6">
    <source>
        <dbReference type="ARBA" id="ARBA00023125"/>
    </source>
</evidence>
<organism evidence="12">
    <name type="scientific">Pseudomonas solani</name>
    <dbReference type="NCBI Taxonomy" id="2731552"/>
    <lineage>
        <taxon>Bacteria</taxon>
        <taxon>Pseudomonadati</taxon>
        <taxon>Pseudomonadota</taxon>
        <taxon>Gammaproteobacteria</taxon>
        <taxon>Pseudomonadales</taxon>
        <taxon>Pseudomonadaceae</taxon>
        <taxon>Pseudomonas</taxon>
    </lineage>
</organism>
<dbReference type="GO" id="GO:0000156">
    <property type="term" value="F:phosphorelay response regulator activity"/>
    <property type="evidence" value="ECO:0007669"/>
    <property type="project" value="TreeGrafter"/>
</dbReference>
<evidence type="ECO:0000313" key="12">
    <source>
        <dbReference type="EMBL" id="XBY62356.1"/>
    </source>
</evidence>
<dbReference type="Pfam" id="PF00072">
    <property type="entry name" value="Response_reg"/>
    <property type="match status" value="1"/>
</dbReference>
<dbReference type="SUPFAM" id="SSF52172">
    <property type="entry name" value="CheY-like"/>
    <property type="match status" value="1"/>
</dbReference>
<proteinExistence type="predicted"/>